<dbReference type="STRING" id="1963.AQJ27_51025"/>
<evidence type="ECO:0000313" key="2">
    <source>
        <dbReference type="EMBL" id="GAX58958.1"/>
    </source>
</evidence>
<proteinExistence type="predicted"/>
<feature type="region of interest" description="Disordered" evidence="1">
    <location>
        <begin position="177"/>
        <end position="203"/>
    </location>
</feature>
<gene>
    <name evidence="2" type="ORF">SO3561_10533</name>
</gene>
<dbReference type="Pfam" id="PF19681">
    <property type="entry name" value="DUF6183"/>
    <property type="match status" value="1"/>
</dbReference>
<dbReference type="InterPro" id="IPR045756">
    <property type="entry name" value="DUF6183"/>
</dbReference>
<accession>A0A286PHC9</accession>
<evidence type="ECO:0000256" key="1">
    <source>
        <dbReference type="SAM" id="MobiDB-lite"/>
    </source>
</evidence>
<reference evidence="3" key="1">
    <citation type="submission" date="2017-05" db="EMBL/GenBank/DDBJ databases">
        <title>Streptomyces olivochromogenes NBRC 3561 whole genome shotgun sequence.</title>
        <authorList>
            <person name="Dohra H."/>
            <person name="Kodani S."/>
        </authorList>
    </citation>
    <scope>NUCLEOTIDE SEQUENCE [LARGE SCALE GENOMIC DNA]</scope>
    <source>
        <strain evidence="3">NBRC 3561</strain>
    </source>
</reference>
<name>A0A286PHC9_STROL</name>
<comment type="caution">
    <text evidence="2">The sequence shown here is derived from an EMBL/GenBank/DDBJ whole genome shotgun (WGS) entry which is preliminary data.</text>
</comment>
<protein>
    <submittedName>
        <fullName evidence="2">Uncharacterized protein</fullName>
    </submittedName>
</protein>
<organism evidence="2 3">
    <name type="scientific">Streptomyces olivochromogenes</name>
    <dbReference type="NCBI Taxonomy" id="1963"/>
    <lineage>
        <taxon>Bacteria</taxon>
        <taxon>Bacillati</taxon>
        <taxon>Actinomycetota</taxon>
        <taxon>Actinomycetes</taxon>
        <taxon>Kitasatosporales</taxon>
        <taxon>Streptomycetaceae</taxon>
        <taxon>Streptomyces</taxon>
    </lineage>
</organism>
<dbReference type="AlphaFoldDB" id="A0A286PHC9"/>
<evidence type="ECO:0000313" key="3">
    <source>
        <dbReference type="Proteomes" id="UP000217446"/>
    </source>
</evidence>
<dbReference type="RefSeq" id="WP_067385916.1">
    <property type="nucleotide sequence ID" value="NZ_BDQI01000075.1"/>
</dbReference>
<keyword evidence="3" id="KW-1185">Reference proteome</keyword>
<sequence length="372" mass="41141">MKDTKGDLGGLVWGQAEQRAAQGDASYVRELGMRLADLRAAAVDQVREYERQLDHVVRVLALTPGRDSLVQLLRLLDEKRPSTTGSGLLPWFVASLLAEHQQVADLAATVFDGREWERLDELRACLFQELVLRGVDIDTFPTLRSWPLVRPGWHPLAWLPVHRRDFEANADFPSRSIRGSASGVPRRLPEEGRMSPPTPRTTERSALRDIATTDMYESIVAAVQAGEWGDCGAWVFMLDETIAPERVPAVLPTLPMACVDGLGPTDRFEISNRPVDEIWRLLFATASMGGMGTSGVHGAYGRLWAWRSMAGLSGAPKGASADEVERHVRQSAWFHFEADTDWFHNDIGSDYGIAALSPDCRRIAVLAATDTD</sequence>
<dbReference type="EMBL" id="BDQI01000075">
    <property type="protein sequence ID" value="GAX58958.1"/>
    <property type="molecule type" value="Genomic_DNA"/>
</dbReference>
<dbReference type="Proteomes" id="UP000217446">
    <property type="component" value="Unassembled WGS sequence"/>
</dbReference>